<evidence type="ECO:0000313" key="2">
    <source>
        <dbReference type="Proteomes" id="UP000483820"/>
    </source>
</evidence>
<comment type="caution">
    <text evidence="1">The sequence shown here is derived from an EMBL/GenBank/DDBJ whole genome shotgun (WGS) entry which is preliminary data.</text>
</comment>
<evidence type="ECO:0000313" key="1">
    <source>
        <dbReference type="EMBL" id="KAF1750899.1"/>
    </source>
</evidence>
<dbReference type="AlphaFoldDB" id="A0A6A5G8P5"/>
<dbReference type="Proteomes" id="UP000483820">
    <property type="component" value="Chromosome V"/>
</dbReference>
<gene>
    <name evidence="1" type="ORF">GCK72_017450</name>
</gene>
<reference evidence="1 2" key="1">
    <citation type="submission" date="2019-12" db="EMBL/GenBank/DDBJ databases">
        <title>Chromosome-level assembly of the Caenorhabditis remanei genome.</title>
        <authorList>
            <person name="Teterina A.A."/>
            <person name="Willis J.H."/>
            <person name="Phillips P.C."/>
        </authorList>
    </citation>
    <scope>NUCLEOTIDE SEQUENCE [LARGE SCALE GENOMIC DNA]</scope>
    <source>
        <strain evidence="1 2">PX506</strain>
        <tissue evidence="1">Whole organism</tissue>
    </source>
</reference>
<dbReference type="RefSeq" id="XP_053581008.1">
    <property type="nucleotide sequence ID" value="XM_053732095.1"/>
</dbReference>
<proteinExistence type="predicted"/>
<name>A0A6A5G8P5_CAERE</name>
<accession>A0A6A5G8P5</accession>
<dbReference type="GeneID" id="78776555"/>
<organism evidence="1 2">
    <name type="scientific">Caenorhabditis remanei</name>
    <name type="common">Caenorhabditis vulgaris</name>
    <dbReference type="NCBI Taxonomy" id="31234"/>
    <lineage>
        <taxon>Eukaryota</taxon>
        <taxon>Metazoa</taxon>
        <taxon>Ecdysozoa</taxon>
        <taxon>Nematoda</taxon>
        <taxon>Chromadorea</taxon>
        <taxon>Rhabditida</taxon>
        <taxon>Rhabditina</taxon>
        <taxon>Rhabditomorpha</taxon>
        <taxon>Rhabditoidea</taxon>
        <taxon>Rhabditidae</taxon>
        <taxon>Peloderinae</taxon>
        <taxon>Caenorhabditis</taxon>
    </lineage>
</organism>
<dbReference type="EMBL" id="WUAV01000005">
    <property type="protein sequence ID" value="KAF1750899.1"/>
    <property type="molecule type" value="Genomic_DNA"/>
</dbReference>
<sequence length="98" mass="11698">MDTSIMFFVESFHLHGFLIREKSVPKSLWLWCLTLLSITWSQAVIVICRKSETEFCMFHFEHIGHVEEEQLKSRRYYRKTSNRGTPVARVWCTISQMP</sequence>
<dbReference type="KEGG" id="crq:GCK72_017450"/>
<protein>
    <submittedName>
        <fullName evidence="1">Uncharacterized protein</fullName>
    </submittedName>
</protein>
<dbReference type="CTD" id="78776555"/>